<dbReference type="SUPFAM" id="SSF52540">
    <property type="entry name" value="P-loop containing nucleoside triphosphate hydrolases"/>
    <property type="match status" value="1"/>
</dbReference>
<feature type="domain" description="AAA+ ATPase" evidence="1">
    <location>
        <begin position="443"/>
        <end position="603"/>
    </location>
</feature>
<dbReference type="InterPro" id="IPR027417">
    <property type="entry name" value="P-loop_NTPase"/>
</dbReference>
<dbReference type="Gene3D" id="1.10.10.10">
    <property type="entry name" value="Winged helix-like DNA-binding domain superfamily/Winged helix DNA-binding domain"/>
    <property type="match status" value="1"/>
</dbReference>
<keyword evidence="3" id="KW-1185">Reference proteome</keyword>
<dbReference type="Pfam" id="PF14338">
    <property type="entry name" value="Mrr_N"/>
    <property type="match status" value="1"/>
</dbReference>
<dbReference type="InterPro" id="IPR052934">
    <property type="entry name" value="Methyl-DNA_Rec/Restrict_Enz"/>
</dbReference>
<dbReference type="GO" id="GO:0005524">
    <property type="term" value="F:ATP binding"/>
    <property type="evidence" value="ECO:0007669"/>
    <property type="project" value="InterPro"/>
</dbReference>
<dbReference type="PANTHER" id="PTHR37291:SF1">
    <property type="entry name" value="TYPE IV METHYL-DIRECTED RESTRICTION ENZYME ECOKMCRB SUBUNIT"/>
    <property type="match status" value="1"/>
</dbReference>
<dbReference type="EC" id="3.1.21.-" evidence="2"/>
<sequence>MTETSHEPVRSDLLIRAALQVLADDGGRLPRAKVLAHVKDRVELTPYEAAFAKDGDAICRGFTRLAWLSTDMKIAGWITKTNAGWEITDAGRAALASHPKGGEGLAAVSSQAYQEWAKANRHGGSEFKRILDAALDFIDQGTWTTCGDLAGVTGTDDGAISNALWSSTADAAHRVIPQTGKPSPNFHWPDGRQQTQREALEAEGVVFDSAGIASESQRLRTADFRDFLEDRGILNPAPRRAWLVKGSAVDGHDLTESWRHDGYVSIRASKLRRVEPGISRQDLKSIVEDDFSQSAYSAKAAKVDDFHNFLTRMKVGDLVTTTSQGRLFLGTITGDAEYVRSVDGASRLRRTAEWQVDGVDYAKLPKDVTARFRQQYDVIEMTQQLDVLEPLLAASAPDGEGAPLADSVPPRPQLVLPDATDSLAESLNVDRAWLEECIELLRDRPQLIFYGPPGTGKTYIAQALAEHLAGDNVRLVQFHPAYSYEDFFEGYRPTSAGTFELRPGPFRKTVDAARENPGVPYVLIIDEINRGNLAKIFGELYFLLEYRDQNVDLLYATDDDIGFTLPENVFIIGTMNTADRSIALVDAAMRRRFAFVSLHPSEPPVRDVLRRWLAATGRDAGVADLLDELNSRIDDPDFRIGPSYFMRDAVHADGGLERAWRTAILPLLEEHHYGDGTDVASRYGLDAIRAQVARKAQGRRDSDDDAPDPA</sequence>
<dbReference type="InterPro" id="IPR036388">
    <property type="entry name" value="WH-like_DNA-bd_sf"/>
</dbReference>
<dbReference type="SMART" id="SM00382">
    <property type="entry name" value="AAA"/>
    <property type="match status" value="1"/>
</dbReference>
<evidence type="ECO:0000313" key="2">
    <source>
        <dbReference type="EMBL" id="VEI03189.1"/>
    </source>
</evidence>
<dbReference type="Pfam" id="PF07728">
    <property type="entry name" value="AAA_5"/>
    <property type="match status" value="1"/>
</dbReference>
<dbReference type="InterPro" id="IPR025745">
    <property type="entry name" value="Mrr-like_N_dom"/>
</dbReference>
<dbReference type="Proteomes" id="UP000277858">
    <property type="component" value="Chromosome"/>
</dbReference>
<dbReference type="REBASE" id="289396">
    <property type="entry name" value="Aje13652McrBCP"/>
</dbReference>
<dbReference type="AlphaFoldDB" id="A0A448NZ27"/>
<protein>
    <submittedName>
        <fullName evidence="2">5-methylcytosine-specific restriction enzyme B</fullName>
        <ecNumber evidence="2">3.1.21.-</ecNumber>
    </submittedName>
</protein>
<dbReference type="Gene3D" id="3.40.50.300">
    <property type="entry name" value="P-loop containing nucleotide triphosphate hydrolases"/>
    <property type="match status" value="1"/>
</dbReference>
<gene>
    <name evidence="2" type="primary">mcrB_1</name>
    <name evidence="2" type="ORF">NCTC13652_01388</name>
</gene>
<dbReference type="STRING" id="1122997.GCA_000425285_02437"/>
<dbReference type="InterPro" id="IPR011704">
    <property type="entry name" value="ATPase_dyneun-rel_AAA"/>
</dbReference>
<dbReference type="PANTHER" id="PTHR37291">
    <property type="entry name" value="5-METHYLCYTOSINE-SPECIFIC RESTRICTION ENZYME B"/>
    <property type="match status" value="1"/>
</dbReference>
<dbReference type="InterPro" id="IPR003593">
    <property type="entry name" value="AAA+_ATPase"/>
</dbReference>
<evidence type="ECO:0000259" key="1">
    <source>
        <dbReference type="SMART" id="SM00382"/>
    </source>
</evidence>
<name>A0A448NZ27_9ACTN</name>
<organism evidence="2 3">
    <name type="scientific">Acidipropionibacterium jensenii</name>
    <dbReference type="NCBI Taxonomy" id="1749"/>
    <lineage>
        <taxon>Bacteria</taxon>
        <taxon>Bacillati</taxon>
        <taxon>Actinomycetota</taxon>
        <taxon>Actinomycetes</taxon>
        <taxon>Propionibacteriales</taxon>
        <taxon>Propionibacteriaceae</taxon>
        <taxon>Acidipropionibacterium</taxon>
    </lineage>
</organism>
<dbReference type="CDD" id="cd00009">
    <property type="entry name" value="AAA"/>
    <property type="match status" value="1"/>
</dbReference>
<keyword evidence="2" id="KW-0378">Hydrolase</keyword>
<reference evidence="2 3" key="1">
    <citation type="submission" date="2018-12" db="EMBL/GenBank/DDBJ databases">
        <authorList>
            <consortium name="Pathogen Informatics"/>
        </authorList>
    </citation>
    <scope>NUCLEOTIDE SEQUENCE [LARGE SCALE GENOMIC DNA]</scope>
    <source>
        <strain evidence="2 3">NCTC13652</strain>
    </source>
</reference>
<accession>A0A448NZ27</accession>
<proteinExistence type="predicted"/>
<dbReference type="GO" id="GO:0016887">
    <property type="term" value="F:ATP hydrolysis activity"/>
    <property type="evidence" value="ECO:0007669"/>
    <property type="project" value="InterPro"/>
</dbReference>
<dbReference type="RefSeq" id="WP_051238587.1">
    <property type="nucleotide sequence ID" value="NZ_LR134473.1"/>
</dbReference>
<dbReference type="EMBL" id="LR134473">
    <property type="protein sequence ID" value="VEI03189.1"/>
    <property type="molecule type" value="Genomic_DNA"/>
</dbReference>
<evidence type="ECO:0000313" key="3">
    <source>
        <dbReference type="Proteomes" id="UP000277858"/>
    </source>
</evidence>